<accession>A0A1J1HX61</accession>
<organism evidence="5 6">
    <name type="scientific">Clunio marinus</name>
    <dbReference type="NCBI Taxonomy" id="568069"/>
    <lineage>
        <taxon>Eukaryota</taxon>
        <taxon>Metazoa</taxon>
        <taxon>Ecdysozoa</taxon>
        <taxon>Arthropoda</taxon>
        <taxon>Hexapoda</taxon>
        <taxon>Insecta</taxon>
        <taxon>Pterygota</taxon>
        <taxon>Neoptera</taxon>
        <taxon>Endopterygota</taxon>
        <taxon>Diptera</taxon>
        <taxon>Nematocera</taxon>
        <taxon>Chironomoidea</taxon>
        <taxon>Chironomidae</taxon>
        <taxon>Clunio</taxon>
    </lineage>
</organism>
<reference evidence="5 6" key="1">
    <citation type="submission" date="2015-04" db="EMBL/GenBank/DDBJ databases">
        <authorList>
            <person name="Syromyatnikov M.Y."/>
            <person name="Popov V.N."/>
        </authorList>
    </citation>
    <scope>NUCLEOTIDE SEQUENCE [LARGE SCALE GENOMIC DNA]</scope>
</reference>
<dbReference type="AlphaFoldDB" id="A0A1J1HX61"/>
<dbReference type="OrthoDB" id="7817712at2759"/>
<sequence length="115" mass="13338">LGFNIKSDGKTLRSIKTEILEDQKLNLVRGQRGRPLLSHNGFLYAQNNKTQDSIYWCCRTKTRGEKPCRARITTTQKPNGLFRINITQPIHNHSQTSRIIKKLKAERYLNVCLEN</sequence>
<protein>
    <submittedName>
        <fullName evidence="5">CLUMA_CG005558, isoform A</fullName>
    </submittedName>
</protein>
<evidence type="ECO:0000256" key="1">
    <source>
        <dbReference type="ARBA" id="ARBA00022723"/>
    </source>
</evidence>
<keyword evidence="3" id="KW-0862">Zinc</keyword>
<name>A0A1J1HX61_9DIPT</name>
<dbReference type="Proteomes" id="UP000183832">
    <property type="component" value="Unassembled WGS sequence"/>
</dbReference>
<gene>
    <name evidence="5" type="ORF">CLUMA_CG005558</name>
</gene>
<dbReference type="STRING" id="568069.A0A1J1HX61"/>
<keyword evidence="1" id="KW-0479">Metal-binding</keyword>
<dbReference type="InterPro" id="IPR007588">
    <property type="entry name" value="Znf_FLYWCH"/>
</dbReference>
<evidence type="ECO:0000313" key="6">
    <source>
        <dbReference type="Proteomes" id="UP000183832"/>
    </source>
</evidence>
<dbReference type="Gene3D" id="2.20.25.240">
    <property type="match status" value="1"/>
</dbReference>
<evidence type="ECO:0000256" key="2">
    <source>
        <dbReference type="ARBA" id="ARBA00022771"/>
    </source>
</evidence>
<dbReference type="Pfam" id="PF04500">
    <property type="entry name" value="FLYWCH"/>
    <property type="match status" value="1"/>
</dbReference>
<proteinExistence type="predicted"/>
<feature type="domain" description="FLYWCH-type" evidence="4">
    <location>
        <begin position="28"/>
        <end position="93"/>
    </location>
</feature>
<dbReference type="EMBL" id="CVRI01000021">
    <property type="protein sequence ID" value="CRK91940.1"/>
    <property type="molecule type" value="Genomic_DNA"/>
</dbReference>
<keyword evidence="2" id="KW-0863">Zinc-finger</keyword>
<feature type="non-terminal residue" evidence="5">
    <location>
        <position position="1"/>
    </location>
</feature>
<keyword evidence="6" id="KW-1185">Reference proteome</keyword>
<evidence type="ECO:0000259" key="4">
    <source>
        <dbReference type="Pfam" id="PF04500"/>
    </source>
</evidence>
<dbReference type="GO" id="GO:0008270">
    <property type="term" value="F:zinc ion binding"/>
    <property type="evidence" value="ECO:0007669"/>
    <property type="project" value="UniProtKB-KW"/>
</dbReference>
<evidence type="ECO:0000256" key="3">
    <source>
        <dbReference type="ARBA" id="ARBA00022833"/>
    </source>
</evidence>
<evidence type="ECO:0000313" key="5">
    <source>
        <dbReference type="EMBL" id="CRK91940.1"/>
    </source>
</evidence>